<accession>A0A2H5BQ10</accession>
<keyword evidence="2" id="KW-1185">Reference proteome</keyword>
<gene>
    <name evidence="1" type="ORF">VPR_055</name>
</gene>
<evidence type="ECO:0000313" key="2">
    <source>
        <dbReference type="Proteomes" id="UP000240283"/>
    </source>
</evidence>
<dbReference type="Proteomes" id="UP000240283">
    <property type="component" value="Segment"/>
</dbReference>
<evidence type="ECO:0000313" key="1">
    <source>
        <dbReference type="EMBL" id="AUG88419.1"/>
    </source>
</evidence>
<sequence>MAALFIMYLVIALMFIVNEIKNIKEVRIVYGSDLAESMLWILWPAVIAIAGLEKASQIVKSRIVQPILEFINK</sequence>
<protein>
    <submittedName>
        <fullName evidence="1">Uncharacterized protein</fullName>
    </submittedName>
</protein>
<organism evidence="1 2">
    <name type="scientific">Vibrio phage Vp_R1</name>
    <dbReference type="NCBI Taxonomy" id="2059867"/>
    <lineage>
        <taxon>Viruses</taxon>
        <taxon>Duplodnaviria</taxon>
        <taxon>Heunggongvirae</taxon>
        <taxon>Uroviricota</taxon>
        <taxon>Caudoviricetes</taxon>
        <taxon>Grimontviridae</taxon>
        <taxon>Dalianvirus</taxon>
        <taxon>Dalianvirus R1</taxon>
    </lineage>
</organism>
<reference evidence="1 2" key="1">
    <citation type="submission" date="2017-12" db="EMBL/GenBank/DDBJ databases">
        <title>Genomic analysis of a novel phage Vp_R1 lytic to Vibrio parahaemolyticus.</title>
        <authorList>
            <person name="Ren H."/>
            <person name="Li Z."/>
        </authorList>
    </citation>
    <scope>NUCLEOTIDE SEQUENCE [LARGE SCALE GENOMIC DNA]</scope>
</reference>
<name>A0A2H5BQ10_9CAUD</name>
<dbReference type="EMBL" id="MG603697">
    <property type="protein sequence ID" value="AUG88419.1"/>
    <property type="molecule type" value="Genomic_DNA"/>
</dbReference>
<proteinExistence type="predicted"/>